<evidence type="ECO:0000256" key="1">
    <source>
        <dbReference type="ARBA" id="ARBA00022676"/>
    </source>
</evidence>
<dbReference type="Proteomes" id="UP000722750">
    <property type="component" value="Unassembled WGS sequence"/>
</dbReference>
<evidence type="ECO:0000256" key="2">
    <source>
        <dbReference type="ARBA" id="ARBA00022679"/>
    </source>
</evidence>
<proteinExistence type="predicted"/>
<keyword evidence="1" id="KW-0328">Glycosyltransferase</keyword>
<protein>
    <submittedName>
        <fullName evidence="3">Lipopolysaccharide heptosyltransferase 1</fullName>
    </submittedName>
</protein>
<evidence type="ECO:0000313" key="3">
    <source>
        <dbReference type="EMBL" id="MBS1259381.1"/>
    </source>
</evidence>
<dbReference type="AlphaFoldDB" id="A0A942A3S1"/>
<dbReference type="GO" id="GO:0005829">
    <property type="term" value="C:cytosol"/>
    <property type="evidence" value="ECO:0007669"/>
    <property type="project" value="TreeGrafter"/>
</dbReference>
<dbReference type="GO" id="GO:0008713">
    <property type="term" value="F:ADP-heptose-lipopolysaccharide heptosyltransferase activity"/>
    <property type="evidence" value="ECO:0007669"/>
    <property type="project" value="TreeGrafter"/>
</dbReference>
<organism evidence="3 4">
    <name type="scientific">Candidatus Scalindua arabica</name>
    <dbReference type="NCBI Taxonomy" id="1127984"/>
    <lineage>
        <taxon>Bacteria</taxon>
        <taxon>Pseudomonadati</taxon>
        <taxon>Planctomycetota</taxon>
        <taxon>Candidatus Brocadiia</taxon>
        <taxon>Candidatus Brocadiales</taxon>
        <taxon>Candidatus Scalinduaceae</taxon>
        <taxon>Candidatus Scalindua</taxon>
    </lineage>
</organism>
<dbReference type="PANTHER" id="PTHR30160">
    <property type="entry name" value="TETRAACYLDISACCHARIDE 4'-KINASE-RELATED"/>
    <property type="match status" value="1"/>
</dbReference>
<keyword evidence="2" id="KW-0808">Transferase</keyword>
<dbReference type="Pfam" id="PF01075">
    <property type="entry name" value="Glyco_transf_9"/>
    <property type="match status" value="1"/>
</dbReference>
<accession>A0A942A3S1</accession>
<evidence type="ECO:0000313" key="4">
    <source>
        <dbReference type="Proteomes" id="UP000722750"/>
    </source>
</evidence>
<dbReference type="GO" id="GO:0009244">
    <property type="term" value="P:lipopolysaccharide core region biosynthetic process"/>
    <property type="evidence" value="ECO:0007669"/>
    <property type="project" value="TreeGrafter"/>
</dbReference>
<dbReference type="CDD" id="cd03789">
    <property type="entry name" value="GT9_LPS_heptosyltransferase"/>
    <property type="match status" value="1"/>
</dbReference>
<reference evidence="3" key="1">
    <citation type="journal article" date="2021" name="ISME J.">
        <title>Fine-scale metabolic discontinuity in a stratified prokaryote microbiome of a Red Sea deep halocline.</title>
        <authorList>
            <person name="Michoud G."/>
            <person name="Ngugi D.K."/>
            <person name="Barozzi A."/>
            <person name="Merlino G."/>
            <person name="Calleja M.L."/>
            <person name="Delgado-Huertas A."/>
            <person name="Moran X.A.G."/>
            <person name="Daffonchio D."/>
        </authorList>
    </citation>
    <scope>NUCLEOTIDE SEQUENCE</scope>
    <source>
        <strain evidence="3">SuakinDeep_MAG55_1</strain>
    </source>
</reference>
<dbReference type="PANTHER" id="PTHR30160:SF1">
    <property type="entry name" value="LIPOPOLYSACCHARIDE 1,2-N-ACETYLGLUCOSAMINETRANSFERASE-RELATED"/>
    <property type="match status" value="1"/>
</dbReference>
<dbReference type="SUPFAM" id="SSF53756">
    <property type="entry name" value="UDP-Glycosyltransferase/glycogen phosphorylase"/>
    <property type="match status" value="1"/>
</dbReference>
<dbReference type="Gene3D" id="3.40.50.2000">
    <property type="entry name" value="Glycogen Phosphorylase B"/>
    <property type="match status" value="2"/>
</dbReference>
<comment type="caution">
    <text evidence="3">The sequence shown here is derived from an EMBL/GenBank/DDBJ whole genome shotgun (WGS) entry which is preliminary data.</text>
</comment>
<dbReference type="InterPro" id="IPR051199">
    <property type="entry name" value="LPS_LOS_Heptosyltrfase"/>
</dbReference>
<dbReference type="EMBL" id="JAANXD010000091">
    <property type="protein sequence ID" value="MBS1259381.1"/>
    <property type="molecule type" value="Genomic_DNA"/>
</dbReference>
<name>A0A942A3S1_9BACT</name>
<sequence length="361" mass="40950">MGMLITKKPEKILIVRLSAIGDVVHVLPALRLLRLNFPKSRISWLVEDKASDILTGHPDIDDVIVFPRKKWQGTVLKINKTLGTLSDILSFYKKLRREHYDLIIDFQGNLKSGIMNLITGSGKKVGFGREFCKEFNYLTTHYQAFPPKKKMHRIDKNLFLLKELGIENGFQRPKLPVFKPDKKYISKFIKTDINPSLPIIIIHPGTSKFGSYKQWPPSNYALVADMILDTYEVNVVFTWGPYEFGVVKEIVEKMKHKALPACETRSIKQLVELISRSSLFIGGDTGPLHIASILDIPVVGIYGPKDPEIYGPYNGNSIVIKKDVPCSPCRKRTCGDPICMSTILPYDVFLGVEKMFTTEKH</sequence>
<dbReference type="InterPro" id="IPR002201">
    <property type="entry name" value="Glyco_trans_9"/>
</dbReference>
<gene>
    <name evidence="3" type="ORF">MAG551_02451</name>
</gene>